<comment type="caution">
    <text evidence="3">The sequence shown here is derived from an EMBL/GenBank/DDBJ whole genome shotgun (WGS) entry which is preliminary data.</text>
</comment>
<dbReference type="InterPro" id="IPR026791">
    <property type="entry name" value="DOCK"/>
</dbReference>
<dbReference type="FunFam" id="1.20.58.740:FF:000002">
    <property type="entry name" value="Dedicator of cytokinesis protein 7"/>
    <property type="match status" value="1"/>
</dbReference>
<evidence type="ECO:0000313" key="3">
    <source>
        <dbReference type="EMBL" id="KAF0298222.1"/>
    </source>
</evidence>
<evidence type="ECO:0000256" key="1">
    <source>
        <dbReference type="PROSITE-ProRule" id="PRU00984"/>
    </source>
</evidence>
<dbReference type="InterPro" id="IPR046770">
    <property type="entry name" value="DOCKER_Lobe_B"/>
</dbReference>
<feature type="domain" description="DOCKER" evidence="2">
    <location>
        <begin position="1"/>
        <end position="199"/>
    </location>
</feature>
<dbReference type="InterPro" id="IPR043162">
    <property type="entry name" value="DOCK_C_lobe_C"/>
</dbReference>
<dbReference type="OrthoDB" id="47328at2759"/>
<dbReference type="GO" id="GO:0007264">
    <property type="term" value="P:small GTPase-mediated signal transduction"/>
    <property type="evidence" value="ECO:0007669"/>
    <property type="project" value="InterPro"/>
</dbReference>
<dbReference type="PROSITE" id="PS51651">
    <property type="entry name" value="DOCKER"/>
    <property type="match status" value="1"/>
</dbReference>
<dbReference type="PANTHER" id="PTHR23317:SF76">
    <property type="entry name" value="LD20667P"/>
    <property type="match status" value="1"/>
</dbReference>
<proteinExistence type="inferred from homology"/>
<accession>A0A6A4W5E0</accession>
<dbReference type="AlphaFoldDB" id="A0A6A4W5E0"/>
<dbReference type="Proteomes" id="UP000440578">
    <property type="component" value="Unassembled WGS sequence"/>
</dbReference>
<comment type="similarity">
    <text evidence="1">Belongs to the DOCK family.</text>
</comment>
<evidence type="ECO:0000313" key="4">
    <source>
        <dbReference type="Proteomes" id="UP000440578"/>
    </source>
</evidence>
<dbReference type="InterPro" id="IPR046773">
    <property type="entry name" value="DOCKER_Lobe_C"/>
</dbReference>
<dbReference type="GO" id="GO:0005085">
    <property type="term" value="F:guanyl-nucleotide exchange factor activity"/>
    <property type="evidence" value="ECO:0007669"/>
    <property type="project" value="InterPro"/>
</dbReference>
<organism evidence="3 4">
    <name type="scientific">Amphibalanus amphitrite</name>
    <name type="common">Striped barnacle</name>
    <name type="synonym">Balanus amphitrite</name>
    <dbReference type="NCBI Taxonomy" id="1232801"/>
    <lineage>
        <taxon>Eukaryota</taxon>
        <taxon>Metazoa</taxon>
        <taxon>Ecdysozoa</taxon>
        <taxon>Arthropoda</taxon>
        <taxon>Crustacea</taxon>
        <taxon>Multicrustacea</taxon>
        <taxon>Cirripedia</taxon>
        <taxon>Thoracica</taxon>
        <taxon>Thoracicalcarea</taxon>
        <taxon>Balanomorpha</taxon>
        <taxon>Balanoidea</taxon>
        <taxon>Balanidae</taxon>
        <taxon>Amphibalaninae</taxon>
        <taxon>Amphibalanus</taxon>
    </lineage>
</organism>
<dbReference type="PANTHER" id="PTHR23317">
    <property type="entry name" value="DEDICATOR OF CYTOKINESIS DOCK"/>
    <property type="match status" value="1"/>
</dbReference>
<dbReference type="EMBL" id="VIIS01001441">
    <property type="protein sequence ID" value="KAF0298222.1"/>
    <property type="molecule type" value="Genomic_DNA"/>
</dbReference>
<dbReference type="Pfam" id="PF20421">
    <property type="entry name" value="DHR-2_Lobe_C"/>
    <property type="match status" value="1"/>
</dbReference>
<name>A0A6A4W5E0_AMPAM</name>
<keyword evidence="4" id="KW-1185">Reference proteome</keyword>
<sequence length="207" mass="24001">MWYSRYGFYPLFTQFPIRSTRSPQTFMFATPYTLDGRAHGELSQQYKRKTIITVANSFPYVKTRVPILSRREVVLTPIEVAIEDIRKKTAELCAAVHQEPPDTKILQMVLQGCIGTTVNQGPMEVAHVFLSELFLGQQLTDLQNKLKICFKDFSKKCLDALKKNRTLIKPDQSEYQKELEKNYQRFTDRLKPLFSGRQSQALTLSKR</sequence>
<gene>
    <name evidence="3" type="primary">DOCK7_5</name>
    <name evidence="3" type="ORF">FJT64_004473</name>
</gene>
<dbReference type="Gene3D" id="1.20.58.740">
    <property type="match status" value="1"/>
</dbReference>
<protein>
    <submittedName>
        <fullName evidence="3">Dedicator of cytokinesis protein 7</fullName>
    </submittedName>
</protein>
<evidence type="ECO:0000259" key="2">
    <source>
        <dbReference type="PROSITE" id="PS51651"/>
    </source>
</evidence>
<dbReference type="InterPro" id="IPR027357">
    <property type="entry name" value="DOCKER_dom"/>
</dbReference>
<dbReference type="Pfam" id="PF20422">
    <property type="entry name" value="DHR-2_Lobe_B"/>
    <property type="match status" value="1"/>
</dbReference>
<reference evidence="3 4" key="1">
    <citation type="submission" date="2019-07" db="EMBL/GenBank/DDBJ databases">
        <title>Draft genome assembly of a fouling barnacle, Amphibalanus amphitrite (Darwin, 1854): The first reference genome for Thecostraca.</title>
        <authorList>
            <person name="Kim W."/>
        </authorList>
    </citation>
    <scope>NUCLEOTIDE SEQUENCE [LARGE SCALE GENOMIC DNA]</scope>
    <source>
        <strain evidence="3">SNU_AA5</strain>
        <tissue evidence="3">Soma without cirri and trophi</tissue>
    </source>
</reference>